<evidence type="ECO:0000313" key="1">
    <source>
        <dbReference type="EMBL" id="OIW17853.1"/>
    </source>
</evidence>
<protein>
    <submittedName>
        <fullName evidence="1">Uncharacterized protein</fullName>
    </submittedName>
</protein>
<name>A0A394D3W3_LUPAN</name>
<dbReference type="Proteomes" id="UP000188354">
    <property type="component" value="Unassembled WGS sequence"/>
</dbReference>
<sequence>MDELMSSECDESSSGRSKMLCNYFARVNLYEISARHEGSESPYHSMDGKVLGIESPFPLGARPRVNVLDGGDNAFKLTIVAQVTLPPPPPIHTTKVSMGIDQQLLTTGAKESFDNIPFSHFAQEPESTVNDVYLHYEVF</sequence>
<keyword evidence="2" id="KW-1185">Reference proteome</keyword>
<accession>A0A394D3W3</accession>
<proteinExistence type="predicted"/>
<gene>
    <name evidence="1" type="ORF">TanjilG_00233</name>
</gene>
<evidence type="ECO:0000313" key="2">
    <source>
        <dbReference type="Proteomes" id="UP000188354"/>
    </source>
</evidence>
<organism evidence="1 2">
    <name type="scientific">Lupinus angustifolius</name>
    <name type="common">Narrow-leaved blue lupine</name>
    <dbReference type="NCBI Taxonomy" id="3871"/>
    <lineage>
        <taxon>Eukaryota</taxon>
        <taxon>Viridiplantae</taxon>
        <taxon>Streptophyta</taxon>
        <taxon>Embryophyta</taxon>
        <taxon>Tracheophyta</taxon>
        <taxon>Spermatophyta</taxon>
        <taxon>Magnoliopsida</taxon>
        <taxon>eudicotyledons</taxon>
        <taxon>Gunneridae</taxon>
        <taxon>Pentapetalae</taxon>
        <taxon>rosids</taxon>
        <taxon>fabids</taxon>
        <taxon>Fabales</taxon>
        <taxon>Fabaceae</taxon>
        <taxon>Papilionoideae</taxon>
        <taxon>50 kb inversion clade</taxon>
        <taxon>genistoids sensu lato</taxon>
        <taxon>core genistoids</taxon>
        <taxon>Genisteae</taxon>
        <taxon>Lupinus</taxon>
    </lineage>
</organism>
<reference evidence="1 2" key="1">
    <citation type="journal article" date="2017" name="Plant Biotechnol. J.">
        <title>A comprehensive draft genome sequence for lupin (Lupinus angustifolius), an emerging health food: insights into plant-microbe interactions and legume evolution.</title>
        <authorList>
            <person name="Hane J.K."/>
            <person name="Ming Y."/>
            <person name="Kamphuis L.G."/>
            <person name="Nelson M.N."/>
            <person name="Garg G."/>
            <person name="Atkins C.A."/>
            <person name="Bayer P.E."/>
            <person name="Bravo A."/>
            <person name="Bringans S."/>
            <person name="Cannon S."/>
            <person name="Edwards D."/>
            <person name="Foley R."/>
            <person name="Gao L.L."/>
            <person name="Harrison M.J."/>
            <person name="Huang W."/>
            <person name="Hurgobin B."/>
            <person name="Li S."/>
            <person name="Liu C.W."/>
            <person name="McGrath A."/>
            <person name="Morahan G."/>
            <person name="Murray J."/>
            <person name="Weller J."/>
            <person name="Jian J."/>
            <person name="Singh K.B."/>
        </authorList>
    </citation>
    <scope>NUCLEOTIDE SEQUENCE [LARGE SCALE GENOMIC DNA]</scope>
    <source>
        <strain evidence="2">cv. Tanjil</strain>
        <tissue evidence="1">Whole plant</tissue>
    </source>
</reference>
<comment type="caution">
    <text evidence="1">The sequence shown here is derived from an EMBL/GenBank/DDBJ whole genome shotgun (WGS) entry which is preliminary data.</text>
</comment>
<dbReference type="EMBL" id="MLAU01001029">
    <property type="protein sequence ID" value="OIW17853.1"/>
    <property type="molecule type" value="Genomic_DNA"/>
</dbReference>
<dbReference type="AlphaFoldDB" id="A0A394D3W3"/>
<dbReference type="Gramene" id="OIW17853">
    <property type="protein sequence ID" value="OIW17853"/>
    <property type="gene ID" value="TanjilG_00233"/>
</dbReference>